<dbReference type="Proteomes" id="UP000429607">
    <property type="component" value="Unassembled WGS sequence"/>
</dbReference>
<dbReference type="EMBL" id="QXFU01000286">
    <property type="protein sequence ID" value="KAE9037815.1"/>
    <property type="molecule type" value="Genomic_DNA"/>
</dbReference>
<evidence type="ECO:0000313" key="5">
    <source>
        <dbReference type="Proteomes" id="UP000429607"/>
    </source>
</evidence>
<organism evidence="3 5">
    <name type="scientific">Phytophthora rubi</name>
    <dbReference type="NCBI Taxonomy" id="129364"/>
    <lineage>
        <taxon>Eukaryota</taxon>
        <taxon>Sar</taxon>
        <taxon>Stramenopiles</taxon>
        <taxon>Oomycota</taxon>
        <taxon>Peronosporomycetes</taxon>
        <taxon>Peronosporales</taxon>
        <taxon>Peronosporaceae</taxon>
        <taxon>Phytophthora</taxon>
    </lineage>
</organism>
<feature type="region of interest" description="Disordered" evidence="1">
    <location>
        <begin position="313"/>
        <end position="350"/>
    </location>
</feature>
<dbReference type="Proteomes" id="UP000434957">
    <property type="component" value="Unassembled WGS sequence"/>
</dbReference>
<evidence type="ECO:0000313" key="7">
    <source>
        <dbReference type="Proteomes" id="UP000435112"/>
    </source>
</evidence>
<evidence type="ECO:0000313" key="2">
    <source>
        <dbReference type="EMBL" id="KAE9037815.1"/>
    </source>
</evidence>
<comment type="caution">
    <text evidence="3">The sequence shown here is derived from an EMBL/GenBank/DDBJ whole genome shotgun (WGS) entry which is preliminary data.</text>
</comment>
<dbReference type="PANTHER" id="PTHR13391:SF0">
    <property type="entry name" value="PROTEIN MISATO HOMOLOG 1"/>
    <property type="match status" value="1"/>
</dbReference>
<dbReference type="Proteomes" id="UP000435112">
    <property type="component" value="Unassembled WGS sequence"/>
</dbReference>
<protein>
    <recommendedName>
        <fullName evidence="8">DML1/Misato tubulin domain-containing protein</fullName>
    </recommendedName>
</protein>
<dbReference type="GO" id="GO:0005737">
    <property type="term" value="C:cytoplasm"/>
    <property type="evidence" value="ECO:0007669"/>
    <property type="project" value="TreeGrafter"/>
</dbReference>
<keyword evidence="6" id="KW-1185">Reference proteome</keyword>
<dbReference type="EMBL" id="QXFT01000311">
    <property type="protein sequence ID" value="KAE9347622.1"/>
    <property type="molecule type" value="Genomic_DNA"/>
</dbReference>
<proteinExistence type="predicted"/>
<gene>
    <name evidence="3" type="ORF">PR001_g6514</name>
    <name evidence="2" type="ORF">PR002_g6363</name>
    <name evidence="4" type="ORF">PR003_g6838</name>
</gene>
<dbReference type="SUPFAM" id="SSF52490">
    <property type="entry name" value="Tubulin nucleotide-binding domain-like"/>
    <property type="match status" value="1"/>
</dbReference>
<feature type="region of interest" description="Disordered" evidence="1">
    <location>
        <begin position="42"/>
        <end position="66"/>
    </location>
</feature>
<evidence type="ECO:0000313" key="4">
    <source>
        <dbReference type="EMBL" id="KAE9347622.1"/>
    </source>
</evidence>
<evidence type="ECO:0000313" key="3">
    <source>
        <dbReference type="EMBL" id="KAE9041683.1"/>
    </source>
</evidence>
<dbReference type="OrthoDB" id="271881at2759"/>
<dbReference type="InterPro" id="IPR036525">
    <property type="entry name" value="Tubulin/FtsZ_GTPase_sf"/>
</dbReference>
<reference evidence="5 7" key="1">
    <citation type="submission" date="2018-09" db="EMBL/GenBank/DDBJ databases">
        <title>Genomic investigation of the strawberry pathogen Phytophthora fragariae indicates pathogenicity is determined by transcriptional variation in three key races.</title>
        <authorList>
            <person name="Adams T.M."/>
            <person name="Armitage A.D."/>
            <person name="Sobczyk M.K."/>
            <person name="Bates H.J."/>
            <person name="Dunwell J.M."/>
            <person name="Nellist C.F."/>
            <person name="Harrison R.J."/>
        </authorList>
    </citation>
    <scope>NUCLEOTIDE SEQUENCE [LARGE SCALE GENOMIC DNA]</scope>
    <source>
        <strain evidence="3 5">SCRP249</strain>
        <strain evidence="2 7">SCRP324</strain>
        <strain evidence="4 6">SCRP333</strain>
    </source>
</reference>
<dbReference type="GO" id="GO:0007005">
    <property type="term" value="P:mitochondrion organization"/>
    <property type="evidence" value="ECO:0007669"/>
    <property type="project" value="InterPro"/>
</dbReference>
<evidence type="ECO:0008006" key="8">
    <source>
        <dbReference type="Google" id="ProtNLM"/>
    </source>
</evidence>
<dbReference type="EMBL" id="QXFV01000307">
    <property type="protein sequence ID" value="KAE9041683.1"/>
    <property type="molecule type" value="Genomic_DNA"/>
</dbReference>
<evidence type="ECO:0000313" key="6">
    <source>
        <dbReference type="Proteomes" id="UP000434957"/>
    </source>
</evidence>
<dbReference type="InterPro" id="IPR049942">
    <property type="entry name" value="DML1/Misato"/>
</dbReference>
<dbReference type="AlphaFoldDB" id="A0A6A3NML9"/>
<sequence>MEETLRLQFGSAATTIGSQWLALQQANGRSQTPHVLAFEAKGRVRRQLRPSPKQQEDPTTWGGGVQVYDQSTVEPVQLDGLWSWSSLNERNLVEVDEFRPHMPLHNFYEGQAVANGGLIGNATLEEAEERTRAVLESCDQLRLVQGLVDMDSSWGGLAHEMLTYVAEECPGAVVVVVGNDWSYPMATDDDDALFRVAPETRDRSKIEGRKRINVASSVALLSEISGLLVPVAMSSTTLPSTRFSQLRFDRSNCAEVSTVVATALELAMSGYRGRSAYEILEGFQPSLKVAELAASFPHTSDPTDLLRRISDSATTEVGRSNSSTDDPFHSSSLLPVIPQPSTRKFSDEASNSKTRYRRLHFRGAFAKYPSLCHAIDNFPVSPRDVALQWSESPPLSLPDSYRLQPLAGTSIDAVSQLASSCEAGNYLSTLAQRVAKSDKRTLYEFTRAGMSPDAPEELQAVLAAMGDAYLTQ</sequence>
<evidence type="ECO:0000256" key="1">
    <source>
        <dbReference type="SAM" id="MobiDB-lite"/>
    </source>
</evidence>
<name>A0A6A3NML9_9STRA</name>
<accession>A0A6A3NML9</accession>
<dbReference type="Gene3D" id="3.40.50.1440">
    <property type="entry name" value="Tubulin/FtsZ, GTPase domain"/>
    <property type="match status" value="1"/>
</dbReference>
<dbReference type="PANTHER" id="PTHR13391">
    <property type="entry name" value="MITOCHONDRIAL DISTRIBUTION REGULATOR MISATO"/>
    <property type="match status" value="1"/>
</dbReference>